<dbReference type="KEGG" id="bbel:109484647"/>
<dbReference type="Pfam" id="PF05193">
    <property type="entry name" value="Peptidase_M16_C"/>
    <property type="match status" value="1"/>
</dbReference>
<comment type="function">
    <text evidence="1">Substrate recognition and binding subunit of the essential mitochondrial processing protease (MPP), which cleaves the mitochondrial sequence off newly imported precursors proteins.</text>
</comment>
<evidence type="ECO:0000256" key="4">
    <source>
        <dbReference type="ARBA" id="ARBA00007261"/>
    </source>
</evidence>
<keyword evidence="9" id="KW-0496">Mitochondrion</keyword>
<reference evidence="17" key="1">
    <citation type="submission" date="2025-08" db="UniProtKB">
        <authorList>
            <consortium name="RefSeq"/>
        </authorList>
    </citation>
    <scope>IDENTIFICATION</scope>
    <source>
        <tissue evidence="17">Gonad</tissue>
    </source>
</reference>
<evidence type="ECO:0000256" key="3">
    <source>
        <dbReference type="ARBA" id="ARBA00004305"/>
    </source>
</evidence>
<comment type="similarity">
    <text evidence="4 13">Belongs to the peptidase M16 family.</text>
</comment>
<dbReference type="PROSITE" id="PS00143">
    <property type="entry name" value="INSULINASE"/>
    <property type="match status" value="1"/>
</dbReference>
<evidence type="ECO:0000256" key="8">
    <source>
        <dbReference type="ARBA" id="ARBA00022946"/>
    </source>
</evidence>
<gene>
    <name evidence="17" type="primary">LOC109484647</name>
</gene>
<feature type="domain" description="Peptidase M16 C-terminal" evidence="15">
    <location>
        <begin position="230"/>
        <end position="426"/>
    </location>
</feature>
<name>A0A6P5A2I7_BRABE</name>
<comment type="subunit">
    <text evidence="5">Heterodimer of PMPCA (alpha) and PMPCB (beta) subunits, forming the mitochondrial processing protease (MPP) in which PMPCA is involved in substrate recognition and binding and PMPCB is the catalytic subunit.</text>
</comment>
<dbReference type="AlphaFoldDB" id="A0A6P5A2I7"/>
<dbReference type="PANTHER" id="PTHR11851:SF49">
    <property type="entry name" value="MITOCHONDRIAL-PROCESSING PEPTIDASE SUBUNIT ALPHA"/>
    <property type="match status" value="1"/>
</dbReference>
<keyword evidence="16" id="KW-1185">Reference proteome</keyword>
<dbReference type="InterPro" id="IPR011249">
    <property type="entry name" value="Metalloenz_LuxS/M16"/>
</dbReference>
<evidence type="ECO:0000256" key="9">
    <source>
        <dbReference type="ARBA" id="ARBA00023128"/>
    </source>
</evidence>
<dbReference type="InterPro" id="IPR007863">
    <property type="entry name" value="Peptidase_M16_C"/>
</dbReference>
<proteinExistence type="inferred from homology"/>
<dbReference type="InterPro" id="IPR011765">
    <property type="entry name" value="Pept_M16_N"/>
</dbReference>
<dbReference type="SUPFAM" id="SSF63411">
    <property type="entry name" value="LuxS/MPP-like metallohydrolase"/>
    <property type="match status" value="2"/>
</dbReference>
<dbReference type="Gene3D" id="3.30.830.10">
    <property type="entry name" value="Metalloenzyme, LuxS/M16 peptidase-like"/>
    <property type="match status" value="2"/>
</dbReference>
<dbReference type="PANTHER" id="PTHR11851">
    <property type="entry name" value="METALLOPROTEASE"/>
    <property type="match status" value="1"/>
</dbReference>
<keyword evidence="10" id="KW-0472">Membrane</keyword>
<dbReference type="FunFam" id="3.30.830.10:FF:000014">
    <property type="entry name" value="Mitochondrial-processing peptidase alpha subunit, mitochondrial"/>
    <property type="match status" value="1"/>
</dbReference>
<dbReference type="GO" id="GO:0005743">
    <property type="term" value="C:mitochondrial inner membrane"/>
    <property type="evidence" value="ECO:0007669"/>
    <property type="project" value="UniProtKB-SubCell"/>
</dbReference>
<dbReference type="GO" id="GO:0004222">
    <property type="term" value="F:metalloendopeptidase activity"/>
    <property type="evidence" value="ECO:0007669"/>
    <property type="project" value="InterPro"/>
</dbReference>
<keyword evidence="8" id="KW-0809">Transit peptide</keyword>
<evidence type="ECO:0000256" key="10">
    <source>
        <dbReference type="ARBA" id="ARBA00023136"/>
    </source>
</evidence>
<accession>A0A6P5A2I7</accession>
<dbReference type="OrthoDB" id="277191at2759"/>
<evidence type="ECO:0000256" key="11">
    <source>
        <dbReference type="ARBA" id="ARBA00030006"/>
    </source>
</evidence>
<sequence length="520" mass="57994">MAARVVAARCRNIYGLKKKPHGLRNFCSSGDPGFVPLSQPLPSVPVPQYATVTNQTYDTKITTLENGLKVTSENKFGQFCTVGVLVDSGSRHEVAFPSGISHFLEKLAFNSTARFGSRDDILQQLEKYGGICDCQSSRDTIMYAVSADRKEVEPIVSLLSDIVLKPNITELEIEDTRRAIQFELEDLNMRPDPEPLLTELIHAAAFRDNTVGLPKLCPPDNILQIDQPTLFNYLSLHYVPSRMVLAGVGVEHQTLVEAARKHIVGSKASWEGQGRYPVKMVDESIAQYTGGMRQVEKDMSNISLGPNKFPELTHVVIGLESCSYNEPDFIPFAVLNMMMGGGGSFSAGGPGKGMYTRLYLNVLNRYHWMYNATAYHHSYEDTGLFCIHASAHPTEVRELVSVLVREFVRMAGPVGGVELARAKTQLQSMLMMNLEARPIVFEDIGRQVLNNNTRKTPQEFCDMIAAVTEEDIRRVARRMLETKPSVAALGDLRQLHSYEDIQTGLASRDGQMPRRFTLFR</sequence>
<evidence type="ECO:0000256" key="5">
    <source>
        <dbReference type="ARBA" id="ARBA00011587"/>
    </source>
</evidence>
<evidence type="ECO:0000256" key="12">
    <source>
        <dbReference type="ARBA" id="ARBA00032315"/>
    </source>
</evidence>
<keyword evidence="7" id="KW-0999">Mitochondrion inner membrane</keyword>
<dbReference type="Proteomes" id="UP000515135">
    <property type="component" value="Unplaced"/>
</dbReference>
<evidence type="ECO:0000259" key="15">
    <source>
        <dbReference type="Pfam" id="PF05193"/>
    </source>
</evidence>
<organism evidence="16 17">
    <name type="scientific">Branchiostoma belcheri</name>
    <name type="common">Amphioxus</name>
    <dbReference type="NCBI Taxonomy" id="7741"/>
    <lineage>
        <taxon>Eukaryota</taxon>
        <taxon>Metazoa</taxon>
        <taxon>Chordata</taxon>
        <taxon>Cephalochordata</taxon>
        <taxon>Leptocardii</taxon>
        <taxon>Amphioxiformes</taxon>
        <taxon>Branchiostomatidae</taxon>
        <taxon>Branchiostoma</taxon>
    </lineage>
</organism>
<dbReference type="InterPro" id="IPR050361">
    <property type="entry name" value="MPP/UQCRC_Complex"/>
</dbReference>
<dbReference type="FunFam" id="3.30.830.10:FF:000010">
    <property type="entry name" value="Mitochondrial-processing peptidase alpha subunit, mitochondrial"/>
    <property type="match status" value="1"/>
</dbReference>
<evidence type="ECO:0000259" key="14">
    <source>
        <dbReference type="Pfam" id="PF00675"/>
    </source>
</evidence>
<evidence type="ECO:0000313" key="16">
    <source>
        <dbReference type="Proteomes" id="UP000515135"/>
    </source>
</evidence>
<evidence type="ECO:0000256" key="7">
    <source>
        <dbReference type="ARBA" id="ARBA00022792"/>
    </source>
</evidence>
<evidence type="ECO:0000256" key="13">
    <source>
        <dbReference type="RuleBase" id="RU004447"/>
    </source>
</evidence>
<evidence type="ECO:0000313" key="17">
    <source>
        <dbReference type="RefSeq" id="XP_019643553.1"/>
    </source>
</evidence>
<dbReference type="GeneID" id="109484647"/>
<dbReference type="GO" id="GO:0046872">
    <property type="term" value="F:metal ion binding"/>
    <property type="evidence" value="ECO:0007669"/>
    <property type="project" value="InterPro"/>
</dbReference>
<evidence type="ECO:0000256" key="2">
    <source>
        <dbReference type="ARBA" id="ARBA00004273"/>
    </source>
</evidence>
<dbReference type="RefSeq" id="XP_019643553.1">
    <property type="nucleotide sequence ID" value="XM_019787994.1"/>
</dbReference>
<evidence type="ECO:0000256" key="1">
    <source>
        <dbReference type="ARBA" id="ARBA00002123"/>
    </source>
</evidence>
<dbReference type="InterPro" id="IPR001431">
    <property type="entry name" value="Pept_M16_Zn_BS"/>
</dbReference>
<feature type="domain" description="Peptidase M16 N-terminal" evidence="14">
    <location>
        <begin position="70"/>
        <end position="218"/>
    </location>
</feature>
<dbReference type="Pfam" id="PF00675">
    <property type="entry name" value="Peptidase_M16"/>
    <property type="match status" value="1"/>
</dbReference>
<dbReference type="GO" id="GO:0005759">
    <property type="term" value="C:mitochondrial matrix"/>
    <property type="evidence" value="ECO:0007669"/>
    <property type="project" value="UniProtKB-SubCell"/>
</dbReference>
<evidence type="ECO:0000256" key="6">
    <source>
        <dbReference type="ARBA" id="ARBA00016741"/>
    </source>
</evidence>
<comment type="subcellular location">
    <subcellularLocation>
        <location evidence="2">Mitochondrion inner membrane</location>
    </subcellularLocation>
    <subcellularLocation>
        <location evidence="3">Mitochondrion matrix</location>
    </subcellularLocation>
</comment>
<dbReference type="GO" id="GO:0006627">
    <property type="term" value="P:protein processing involved in protein targeting to mitochondrion"/>
    <property type="evidence" value="ECO:0007669"/>
    <property type="project" value="TreeGrafter"/>
</dbReference>
<protein>
    <recommendedName>
        <fullName evidence="6">Mitochondrial-processing peptidase subunit alpha</fullName>
    </recommendedName>
    <alternativeName>
        <fullName evidence="11">Alpha-MPP</fullName>
    </alternativeName>
    <alternativeName>
        <fullName evidence="12">Inactive zinc metalloprotease alpha</fullName>
    </alternativeName>
</protein>